<sequence length="117" mass="12814">MARDRVTARSGGLRQRHRVPQRPHIDLSDLKIIEIDQIHVVVHPVTPAFHVLVSEATTAPIRRQAGGVHSHRSVASSTLTLPRAGGIGTYHLDWLAAPPNFDSQQTEPPSRCRSGPP</sequence>
<accession>A0A8J3R0Z1</accession>
<feature type="region of interest" description="Disordered" evidence="1">
    <location>
        <begin position="98"/>
        <end position="117"/>
    </location>
</feature>
<evidence type="ECO:0000313" key="2">
    <source>
        <dbReference type="EMBL" id="GIH21019.1"/>
    </source>
</evidence>
<comment type="caution">
    <text evidence="2">The sequence shown here is derived from an EMBL/GenBank/DDBJ whole genome shotgun (WGS) entry which is preliminary data.</text>
</comment>
<name>A0A8J3R0Z1_9ACTN</name>
<feature type="region of interest" description="Disordered" evidence="1">
    <location>
        <begin position="1"/>
        <end position="20"/>
    </location>
</feature>
<proteinExistence type="predicted"/>
<dbReference type="Proteomes" id="UP000642748">
    <property type="component" value="Unassembled WGS sequence"/>
</dbReference>
<dbReference type="EMBL" id="BONZ01000113">
    <property type="protein sequence ID" value="GIH21019.1"/>
    <property type="molecule type" value="Genomic_DNA"/>
</dbReference>
<reference evidence="2" key="1">
    <citation type="submission" date="2021-01" db="EMBL/GenBank/DDBJ databases">
        <title>Whole genome shotgun sequence of Rugosimonospora africana NBRC 104875.</title>
        <authorList>
            <person name="Komaki H."/>
            <person name="Tamura T."/>
        </authorList>
    </citation>
    <scope>NUCLEOTIDE SEQUENCE</scope>
    <source>
        <strain evidence="2">NBRC 104875</strain>
    </source>
</reference>
<organism evidence="2 3">
    <name type="scientific">Rugosimonospora africana</name>
    <dbReference type="NCBI Taxonomy" id="556532"/>
    <lineage>
        <taxon>Bacteria</taxon>
        <taxon>Bacillati</taxon>
        <taxon>Actinomycetota</taxon>
        <taxon>Actinomycetes</taxon>
        <taxon>Micromonosporales</taxon>
        <taxon>Micromonosporaceae</taxon>
        <taxon>Rugosimonospora</taxon>
    </lineage>
</organism>
<protein>
    <submittedName>
        <fullName evidence="2">Uncharacterized protein</fullName>
    </submittedName>
</protein>
<keyword evidence="3" id="KW-1185">Reference proteome</keyword>
<dbReference type="AlphaFoldDB" id="A0A8J3R0Z1"/>
<evidence type="ECO:0000256" key="1">
    <source>
        <dbReference type="SAM" id="MobiDB-lite"/>
    </source>
</evidence>
<evidence type="ECO:0000313" key="3">
    <source>
        <dbReference type="Proteomes" id="UP000642748"/>
    </source>
</evidence>
<gene>
    <name evidence="2" type="ORF">Raf01_91910</name>
</gene>